<protein>
    <submittedName>
        <fullName evidence="3">Uncharacterized protein</fullName>
    </submittedName>
</protein>
<feature type="region of interest" description="Disordered" evidence="1">
    <location>
        <begin position="171"/>
        <end position="192"/>
    </location>
</feature>
<keyword evidence="2" id="KW-1133">Transmembrane helix</keyword>
<evidence type="ECO:0000313" key="4">
    <source>
        <dbReference type="Proteomes" id="UP000282106"/>
    </source>
</evidence>
<accession>A0A3N0VAH4</accession>
<keyword evidence="2" id="KW-0812">Transmembrane</keyword>
<dbReference type="EMBL" id="RJVO01000004">
    <property type="protein sequence ID" value="ROH89705.1"/>
    <property type="molecule type" value="Genomic_DNA"/>
</dbReference>
<proteinExistence type="predicted"/>
<evidence type="ECO:0000313" key="3">
    <source>
        <dbReference type="EMBL" id="ROH89705.1"/>
    </source>
</evidence>
<feature type="transmembrane region" description="Helical" evidence="2">
    <location>
        <begin position="32"/>
        <end position="53"/>
    </location>
</feature>
<comment type="caution">
    <text evidence="3">The sequence shown here is derived from an EMBL/GenBank/DDBJ whole genome shotgun (WGS) entry which is preliminary data.</text>
</comment>
<keyword evidence="4" id="KW-1185">Reference proteome</keyword>
<evidence type="ECO:0000256" key="2">
    <source>
        <dbReference type="SAM" id="Phobius"/>
    </source>
</evidence>
<dbReference type="InParanoid" id="A0A3N0VAH4"/>
<dbReference type="AlphaFoldDB" id="A0A3N0VAH4"/>
<dbReference type="RefSeq" id="WP_123212002.1">
    <property type="nucleotide sequence ID" value="NZ_RJVO01000004.1"/>
</dbReference>
<name>A0A3N0VAH4_9GAMM</name>
<organism evidence="3 4">
    <name type="scientific">Stagnimonas aquatica</name>
    <dbReference type="NCBI Taxonomy" id="2689987"/>
    <lineage>
        <taxon>Bacteria</taxon>
        <taxon>Pseudomonadati</taxon>
        <taxon>Pseudomonadota</taxon>
        <taxon>Gammaproteobacteria</taxon>
        <taxon>Nevskiales</taxon>
        <taxon>Nevskiaceae</taxon>
        <taxon>Stagnimonas</taxon>
    </lineage>
</organism>
<evidence type="ECO:0000256" key="1">
    <source>
        <dbReference type="SAM" id="MobiDB-lite"/>
    </source>
</evidence>
<dbReference type="Proteomes" id="UP000282106">
    <property type="component" value="Unassembled WGS sequence"/>
</dbReference>
<feature type="compositionally biased region" description="Low complexity" evidence="1">
    <location>
        <begin position="175"/>
        <end position="184"/>
    </location>
</feature>
<gene>
    <name evidence="3" type="ORF">ED208_11320</name>
</gene>
<reference evidence="3 4" key="1">
    <citation type="submission" date="2018-10" db="EMBL/GenBank/DDBJ databases">
        <authorList>
            <person name="Chen W.-M."/>
        </authorList>
    </citation>
    <scope>NUCLEOTIDE SEQUENCE [LARGE SCALE GENOMIC DNA]</scope>
    <source>
        <strain evidence="3 4">THS-13</strain>
    </source>
</reference>
<keyword evidence="2" id="KW-0472">Membrane</keyword>
<sequence length="192" mass="21009">MAKPPRRPHGRPKKIVQENTTARVGVPREAKLALLVAIPFGIATALILSWSSLFPVAPEQLVEVVWRHQCKCANGWMAGLRAEGFVVQDFELDDIRSYRQQWHVPNTITGCHPASYLGYFLDGHLTAATLHRLAREHPDAVGIQQVDTVQPDAEGKPQIVGSQLLLVDGNGATKPWPEIAKAAAPPEPSPPE</sequence>